<dbReference type="SUPFAM" id="SSF54211">
    <property type="entry name" value="Ribosomal protein S5 domain 2-like"/>
    <property type="match status" value="1"/>
</dbReference>
<reference evidence="7 8" key="1">
    <citation type="journal article" date="2011" name="BMC Genomics">
        <title>Genomic insights into an obligate epibiotic bacterial predator: Micavibrio aeruginosavorus ARL-13.</title>
        <authorList>
            <person name="Wang Z."/>
            <person name="Kadouri D."/>
            <person name="Wu M."/>
        </authorList>
    </citation>
    <scope>NUCLEOTIDE SEQUENCE [LARGE SCALE GENOMIC DNA]</scope>
    <source>
        <strain evidence="7 8">ARL-13</strain>
    </source>
</reference>
<evidence type="ECO:0000256" key="3">
    <source>
        <dbReference type="ARBA" id="ARBA00023274"/>
    </source>
</evidence>
<dbReference type="GO" id="GO:0003735">
    <property type="term" value="F:structural constituent of ribosome"/>
    <property type="evidence" value="ECO:0007669"/>
    <property type="project" value="InterPro"/>
</dbReference>
<dbReference type="InterPro" id="IPR020568">
    <property type="entry name" value="Ribosomal_Su5_D2-typ_SF"/>
</dbReference>
<dbReference type="GO" id="GO:0006412">
    <property type="term" value="P:translation"/>
    <property type="evidence" value="ECO:0007669"/>
    <property type="project" value="UniProtKB-UniRule"/>
</dbReference>
<dbReference type="OrthoDB" id="9803965at2"/>
<protein>
    <recommendedName>
        <fullName evidence="4 5">Small ribosomal subunit protein uS9</fullName>
    </recommendedName>
</protein>
<dbReference type="InterPro" id="IPR000754">
    <property type="entry name" value="Ribosomal_uS9"/>
</dbReference>
<comment type="similarity">
    <text evidence="1 5 6">Belongs to the universal ribosomal protein uS9 family.</text>
</comment>
<dbReference type="EMBL" id="CP002382">
    <property type="protein sequence ID" value="AEP09358.1"/>
    <property type="molecule type" value="Genomic_DNA"/>
</dbReference>
<evidence type="ECO:0000256" key="6">
    <source>
        <dbReference type="RuleBase" id="RU003815"/>
    </source>
</evidence>
<evidence type="ECO:0000256" key="1">
    <source>
        <dbReference type="ARBA" id="ARBA00005251"/>
    </source>
</evidence>
<dbReference type="PANTHER" id="PTHR21569:SF1">
    <property type="entry name" value="SMALL RIBOSOMAL SUBUNIT PROTEIN US9M"/>
    <property type="match status" value="1"/>
</dbReference>
<dbReference type="GO" id="GO:0022627">
    <property type="term" value="C:cytosolic small ribosomal subunit"/>
    <property type="evidence" value="ECO:0007669"/>
    <property type="project" value="TreeGrafter"/>
</dbReference>
<evidence type="ECO:0000313" key="7">
    <source>
        <dbReference type="EMBL" id="AEP09358.1"/>
    </source>
</evidence>
<dbReference type="AlphaFoldDB" id="G2KLX9"/>
<accession>G2KLX9</accession>
<evidence type="ECO:0000256" key="5">
    <source>
        <dbReference type="HAMAP-Rule" id="MF_00532"/>
    </source>
</evidence>
<dbReference type="NCBIfam" id="NF001099">
    <property type="entry name" value="PRK00132.1"/>
    <property type="match status" value="1"/>
</dbReference>
<keyword evidence="8" id="KW-1185">Reference proteome</keyword>
<evidence type="ECO:0000256" key="2">
    <source>
        <dbReference type="ARBA" id="ARBA00022980"/>
    </source>
</evidence>
<dbReference type="eggNOG" id="COG0103">
    <property type="taxonomic scope" value="Bacteria"/>
</dbReference>
<evidence type="ECO:0000313" key="8">
    <source>
        <dbReference type="Proteomes" id="UP000009286"/>
    </source>
</evidence>
<dbReference type="RefSeq" id="WP_014102581.1">
    <property type="nucleotide sequence ID" value="NC_016026.1"/>
</dbReference>
<dbReference type="STRING" id="856793.MICA_1028"/>
<keyword evidence="3 5" id="KW-0687">Ribonucleoprotein</keyword>
<dbReference type="InterPro" id="IPR014721">
    <property type="entry name" value="Ribsml_uS5_D2-typ_fold_subgr"/>
</dbReference>
<dbReference type="KEGG" id="mai:MICA_1028"/>
<evidence type="ECO:0000256" key="4">
    <source>
        <dbReference type="ARBA" id="ARBA00035259"/>
    </source>
</evidence>
<organism evidence="7 8">
    <name type="scientific">Micavibrio aeruginosavorus (strain ARL-13)</name>
    <dbReference type="NCBI Taxonomy" id="856793"/>
    <lineage>
        <taxon>Bacteria</taxon>
        <taxon>Pseudomonadati</taxon>
        <taxon>Bdellovibrionota</taxon>
        <taxon>Bdellovibrionia</taxon>
        <taxon>Bdellovibrionales</taxon>
        <taxon>Pseudobdellovibrionaceae</taxon>
        <taxon>Micavibrio</taxon>
    </lineage>
</organism>
<name>G2KLX9_MICAA</name>
<dbReference type="GO" id="GO:0003723">
    <property type="term" value="F:RNA binding"/>
    <property type="evidence" value="ECO:0007669"/>
    <property type="project" value="TreeGrafter"/>
</dbReference>
<keyword evidence="2 5" id="KW-0689">Ribosomal protein</keyword>
<dbReference type="Pfam" id="PF00380">
    <property type="entry name" value="Ribosomal_S9"/>
    <property type="match status" value="1"/>
</dbReference>
<dbReference type="PROSITE" id="PS00360">
    <property type="entry name" value="RIBOSOMAL_S9"/>
    <property type="match status" value="1"/>
</dbReference>
<dbReference type="Gene3D" id="3.30.230.10">
    <property type="match status" value="1"/>
</dbReference>
<proteinExistence type="inferred from homology"/>
<dbReference type="InterPro" id="IPR020574">
    <property type="entry name" value="Ribosomal_uS9_CS"/>
</dbReference>
<dbReference type="Proteomes" id="UP000009286">
    <property type="component" value="Chromosome"/>
</dbReference>
<dbReference type="PANTHER" id="PTHR21569">
    <property type="entry name" value="RIBOSOMAL PROTEIN S9"/>
    <property type="match status" value="1"/>
</dbReference>
<gene>
    <name evidence="5" type="primary">rpsI</name>
    <name evidence="7" type="ordered locus">MICA_1028</name>
</gene>
<dbReference type="HOGENOM" id="CLU_046483_2_0_5"/>
<dbReference type="HAMAP" id="MF_00532_B">
    <property type="entry name" value="Ribosomal_uS9_B"/>
    <property type="match status" value="1"/>
</dbReference>
<sequence length="162" mass="17878">MATKTETVNDLKDLKQAVGVDVAAPVVRERKVDAQGRSYGTGRRKDAVARVWVKPGKGTVTVNGRDQSVYFARQTQRLILNQPFLICNRVGEFDVICTVTGGGLSGQAGAVRHGISRALQNFDPALRPVLKKAGMLTRDSRVVERKKIGLHKARRSKQWAKR</sequence>
<dbReference type="FunFam" id="3.30.230.10:FF:000001">
    <property type="entry name" value="30S ribosomal protein S9"/>
    <property type="match status" value="1"/>
</dbReference>
<dbReference type="InterPro" id="IPR023035">
    <property type="entry name" value="Ribosomal_uS9_bac/plastid"/>
</dbReference>